<dbReference type="InterPro" id="IPR004183">
    <property type="entry name" value="Xdiol_dOase_suB"/>
</dbReference>
<keyword evidence="5 7" id="KW-0560">Oxidoreductase</keyword>
<accession>A0ABV9GYW6</accession>
<protein>
    <submittedName>
        <fullName evidence="7">4,5-DOPA dioxygenase extradiol</fullName>
        <ecNumber evidence="7">1.13.11.29</ecNumber>
    </submittedName>
</protein>
<evidence type="ECO:0000259" key="6">
    <source>
        <dbReference type="Pfam" id="PF02900"/>
    </source>
</evidence>
<gene>
    <name evidence="7" type="primary">ygiD</name>
    <name evidence="7" type="ORF">ACFO3A_12080</name>
</gene>
<dbReference type="PANTHER" id="PTHR30096">
    <property type="entry name" value="4,5-DOPA DIOXYGENASE EXTRADIOL-LIKE PROTEIN"/>
    <property type="match status" value="1"/>
</dbReference>
<evidence type="ECO:0000256" key="3">
    <source>
        <dbReference type="ARBA" id="ARBA00022723"/>
    </source>
</evidence>
<dbReference type="EMBL" id="JBHSEW010000010">
    <property type="protein sequence ID" value="MFC4622948.1"/>
    <property type="molecule type" value="Genomic_DNA"/>
</dbReference>
<keyword evidence="8" id="KW-1185">Reference proteome</keyword>
<organism evidence="7 8">
    <name type="scientific">Comamonas nitrativorans</name>
    <dbReference type="NCBI Taxonomy" id="108437"/>
    <lineage>
        <taxon>Bacteria</taxon>
        <taxon>Pseudomonadati</taxon>
        <taxon>Pseudomonadota</taxon>
        <taxon>Betaproteobacteria</taxon>
        <taxon>Burkholderiales</taxon>
        <taxon>Comamonadaceae</taxon>
        <taxon>Comamonas</taxon>
    </lineage>
</organism>
<dbReference type="NCBIfam" id="NF007914">
    <property type="entry name" value="PRK10628.1"/>
    <property type="match status" value="1"/>
</dbReference>
<proteinExistence type="inferred from homology"/>
<comment type="caution">
    <text evidence="7">The sequence shown here is derived from an EMBL/GenBank/DDBJ whole genome shotgun (WGS) entry which is preliminary data.</text>
</comment>
<evidence type="ECO:0000313" key="8">
    <source>
        <dbReference type="Proteomes" id="UP001595967"/>
    </source>
</evidence>
<feature type="domain" description="Extradiol ring-cleavage dioxygenase class III enzyme subunit B" evidence="6">
    <location>
        <begin position="24"/>
        <end position="261"/>
    </location>
</feature>
<keyword evidence="4" id="KW-0862">Zinc</keyword>
<dbReference type="SUPFAM" id="SSF53213">
    <property type="entry name" value="LigB-like"/>
    <property type="match status" value="1"/>
</dbReference>
<dbReference type="RefSeq" id="WP_377726635.1">
    <property type="nucleotide sequence ID" value="NZ_JBHSEW010000010.1"/>
</dbReference>
<dbReference type="Proteomes" id="UP001595967">
    <property type="component" value="Unassembled WGS sequence"/>
</dbReference>
<keyword evidence="7" id="KW-0223">Dioxygenase</keyword>
<evidence type="ECO:0000256" key="4">
    <source>
        <dbReference type="ARBA" id="ARBA00022833"/>
    </source>
</evidence>
<evidence type="ECO:0000256" key="1">
    <source>
        <dbReference type="ARBA" id="ARBA00001947"/>
    </source>
</evidence>
<sequence>MPVHAALSPLPASSRLPVLFVGHGSPLNALEKNAWHLTWRDVGQALLQRYPRPQCILCISAHWLTGGGWALTGAAQPATLHDFHGFPPELYQCRYPAPGAPALAQALAAALTSPATGKPLNVDPQRGLDHGAWGVLLPMFPQADIPVVQLSMDITRPAAEHWALGRQLAVLREQGVLVVASGNLVHNLSTLRQGTGINATYRWALQFDDRVANLILAGQLASLAEFERWGDITEVCHPTHEHFLPLLYAAAAAQDGDVPQFFNAGFQMASIGMRSVQWSPD</sequence>
<keyword evidence="3" id="KW-0479">Metal-binding</keyword>
<dbReference type="PANTHER" id="PTHR30096:SF0">
    <property type="entry name" value="4,5-DOPA DIOXYGENASE EXTRADIOL-LIKE PROTEIN"/>
    <property type="match status" value="1"/>
</dbReference>
<dbReference type="CDD" id="cd07363">
    <property type="entry name" value="45_DOPA_Dioxygenase"/>
    <property type="match status" value="1"/>
</dbReference>
<evidence type="ECO:0000313" key="7">
    <source>
        <dbReference type="EMBL" id="MFC4622948.1"/>
    </source>
</evidence>
<dbReference type="GO" id="GO:0050297">
    <property type="term" value="F:stizolobate synthase activity"/>
    <property type="evidence" value="ECO:0007669"/>
    <property type="project" value="UniProtKB-EC"/>
</dbReference>
<comment type="cofactor">
    <cofactor evidence="1">
        <name>Zn(2+)</name>
        <dbReference type="ChEBI" id="CHEBI:29105"/>
    </cofactor>
</comment>
<dbReference type="InterPro" id="IPR014436">
    <property type="entry name" value="Extradiol_dOase_DODA"/>
</dbReference>
<evidence type="ECO:0000256" key="5">
    <source>
        <dbReference type="ARBA" id="ARBA00023002"/>
    </source>
</evidence>
<reference evidence="8" key="1">
    <citation type="journal article" date="2019" name="Int. J. Syst. Evol. Microbiol.">
        <title>The Global Catalogue of Microorganisms (GCM) 10K type strain sequencing project: providing services to taxonomists for standard genome sequencing and annotation.</title>
        <authorList>
            <consortium name="The Broad Institute Genomics Platform"/>
            <consortium name="The Broad Institute Genome Sequencing Center for Infectious Disease"/>
            <person name="Wu L."/>
            <person name="Ma J."/>
        </authorList>
    </citation>
    <scope>NUCLEOTIDE SEQUENCE [LARGE SCALE GENOMIC DNA]</scope>
    <source>
        <strain evidence="8">JCM 11650</strain>
    </source>
</reference>
<dbReference type="PIRSF" id="PIRSF006157">
    <property type="entry name" value="Doxgns_DODA"/>
    <property type="match status" value="1"/>
</dbReference>
<comment type="similarity">
    <text evidence="2">Belongs to the DODA-type extradiol aromatic ring-opening dioxygenase family.</text>
</comment>
<dbReference type="Gene3D" id="3.40.830.10">
    <property type="entry name" value="LigB-like"/>
    <property type="match status" value="1"/>
</dbReference>
<name>A0ABV9GYW6_9BURK</name>
<dbReference type="Pfam" id="PF02900">
    <property type="entry name" value="LigB"/>
    <property type="match status" value="1"/>
</dbReference>
<dbReference type="EC" id="1.13.11.29" evidence="7"/>
<evidence type="ECO:0000256" key="2">
    <source>
        <dbReference type="ARBA" id="ARBA00007581"/>
    </source>
</evidence>